<dbReference type="Proteomes" id="UP001303046">
    <property type="component" value="Unassembled WGS sequence"/>
</dbReference>
<gene>
    <name evidence="1" type="primary">Necator_chrII.g8414</name>
    <name evidence="1" type="ORF">RB195_020620</name>
</gene>
<dbReference type="EMBL" id="JAVFWL010000002">
    <property type="protein sequence ID" value="KAK6738616.1"/>
    <property type="molecule type" value="Genomic_DNA"/>
</dbReference>
<name>A0ABR1CL36_NECAM</name>
<accession>A0ABR1CL36</accession>
<reference evidence="1 2" key="1">
    <citation type="submission" date="2023-08" db="EMBL/GenBank/DDBJ databases">
        <title>A Necator americanus chromosomal reference genome.</title>
        <authorList>
            <person name="Ilik V."/>
            <person name="Petrzelkova K.J."/>
            <person name="Pardy F."/>
            <person name="Fuh T."/>
            <person name="Niatou-Singa F.S."/>
            <person name="Gouil Q."/>
            <person name="Baker L."/>
            <person name="Ritchie M.E."/>
            <person name="Jex A.R."/>
            <person name="Gazzola D."/>
            <person name="Li H."/>
            <person name="Toshio Fujiwara R."/>
            <person name="Zhan B."/>
            <person name="Aroian R.V."/>
            <person name="Pafco B."/>
            <person name="Schwarz E.M."/>
        </authorList>
    </citation>
    <scope>NUCLEOTIDE SEQUENCE [LARGE SCALE GENOMIC DNA]</scope>
    <source>
        <strain evidence="1 2">Aroian</strain>
        <tissue evidence="1">Whole animal</tissue>
    </source>
</reference>
<organism evidence="1 2">
    <name type="scientific">Necator americanus</name>
    <name type="common">Human hookworm</name>
    <dbReference type="NCBI Taxonomy" id="51031"/>
    <lineage>
        <taxon>Eukaryota</taxon>
        <taxon>Metazoa</taxon>
        <taxon>Ecdysozoa</taxon>
        <taxon>Nematoda</taxon>
        <taxon>Chromadorea</taxon>
        <taxon>Rhabditida</taxon>
        <taxon>Rhabditina</taxon>
        <taxon>Rhabditomorpha</taxon>
        <taxon>Strongyloidea</taxon>
        <taxon>Ancylostomatidae</taxon>
        <taxon>Bunostominae</taxon>
        <taxon>Necator</taxon>
    </lineage>
</organism>
<proteinExistence type="predicted"/>
<comment type="caution">
    <text evidence="1">The sequence shown here is derived from an EMBL/GenBank/DDBJ whole genome shotgun (WGS) entry which is preliminary data.</text>
</comment>
<evidence type="ECO:0008006" key="3">
    <source>
        <dbReference type="Google" id="ProtNLM"/>
    </source>
</evidence>
<protein>
    <recommendedName>
        <fullName evidence="3">Reverse transcriptase domain-containing protein</fullName>
    </recommendedName>
</protein>
<evidence type="ECO:0000313" key="1">
    <source>
        <dbReference type="EMBL" id="KAK6738616.1"/>
    </source>
</evidence>
<evidence type="ECO:0000313" key="2">
    <source>
        <dbReference type="Proteomes" id="UP001303046"/>
    </source>
</evidence>
<sequence length="139" mass="16158">MDKSFQRFSVRNTTCYHVEPSASTHQHPGEALYRYLSECKVPKQWKTSKTVLLYKKEIHMTSATIAQLPTVRHLQALYKTTLENAMRKFEWDDMGVNFDGRQLHHLRFADDIVLVTPSISQAERMLTEFDETCDASVFS</sequence>
<keyword evidence="2" id="KW-1185">Reference proteome</keyword>